<proteinExistence type="predicted"/>
<keyword evidence="1" id="KW-0167">Capsid protein</keyword>
<gene>
    <name evidence="1" type="ORF">OBE_01868</name>
</gene>
<accession>K1U3F4</accession>
<protein>
    <submittedName>
        <fullName evidence="1">Spore coat protein Z</fullName>
    </submittedName>
</protein>
<dbReference type="InterPro" id="IPR019593">
    <property type="entry name" value="Spore_coat_protein_Z/Y"/>
</dbReference>
<sequence length="130" mass="14631">MVNNDSCCFAKILKVIEILQNSSTNPACCEEGCDKPFLGPNQNFICYNTRPVQFYTRAGTLFSASYTQDEEVLNSNVFRVEKVDDCCCKCRILQRGANQDEFVATNSFITINLKCMCVLKCLNDVALENI</sequence>
<evidence type="ECO:0000313" key="1">
    <source>
        <dbReference type="EMBL" id="EKC74434.1"/>
    </source>
</evidence>
<dbReference type="EMBL" id="AJWZ01001221">
    <property type="protein sequence ID" value="EKC74434.1"/>
    <property type="molecule type" value="Genomic_DNA"/>
</dbReference>
<organism evidence="1">
    <name type="scientific">human gut metagenome</name>
    <dbReference type="NCBI Taxonomy" id="408170"/>
    <lineage>
        <taxon>unclassified sequences</taxon>
        <taxon>metagenomes</taxon>
        <taxon>organismal metagenomes</taxon>
    </lineage>
</organism>
<name>K1U3F4_9ZZZZ</name>
<dbReference type="GO" id="GO:0019028">
    <property type="term" value="C:viral capsid"/>
    <property type="evidence" value="ECO:0007669"/>
    <property type="project" value="UniProtKB-KW"/>
</dbReference>
<comment type="caution">
    <text evidence="1">The sequence shown here is derived from an EMBL/GenBank/DDBJ whole genome shotgun (WGS) entry which is preliminary data.</text>
</comment>
<dbReference type="AlphaFoldDB" id="K1U3F4"/>
<dbReference type="Pfam" id="PF10612">
    <property type="entry name" value="Spore-coat_CotZ"/>
    <property type="match status" value="1"/>
</dbReference>
<reference evidence="1" key="1">
    <citation type="journal article" date="2013" name="Environ. Microbiol.">
        <title>Microbiota from the distal guts of lean and obese adolescents exhibit partial functional redundancy besides clear differences in community structure.</title>
        <authorList>
            <person name="Ferrer M."/>
            <person name="Ruiz A."/>
            <person name="Lanza F."/>
            <person name="Haange S.B."/>
            <person name="Oberbach A."/>
            <person name="Till H."/>
            <person name="Bargiela R."/>
            <person name="Campoy C."/>
            <person name="Segura M.T."/>
            <person name="Richter M."/>
            <person name="von Bergen M."/>
            <person name="Seifert J."/>
            <person name="Suarez A."/>
        </authorList>
    </citation>
    <scope>NUCLEOTIDE SEQUENCE</scope>
</reference>
<keyword evidence="1" id="KW-0946">Virion</keyword>